<keyword evidence="7 12" id="KW-0963">Cytoplasm</keyword>
<evidence type="ECO:0000256" key="4">
    <source>
        <dbReference type="ARBA" id="ARBA00005204"/>
    </source>
</evidence>
<evidence type="ECO:0000256" key="11">
    <source>
        <dbReference type="ARBA" id="ARBA00023102"/>
    </source>
</evidence>
<comment type="catalytic activity">
    <reaction evidence="2">
        <text>1-(5-phospho-beta-D-ribosyl)-ATP + H2O = 1-(5-phospho-beta-D-ribosyl)-5'-AMP + diphosphate + H(+)</text>
        <dbReference type="Rhea" id="RHEA:22828"/>
        <dbReference type="ChEBI" id="CHEBI:15377"/>
        <dbReference type="ChEBI" id="CHEBI:15378"/>
        <dbReference type="ChEBI" id="CHEBI:33019"/>
        <dbReference type="ChEBI" id="CHEBI:59457"/>
        <dbReference type="ChEBI" id="CHEBI:73183"/>
        <dbReference type="EC" id="3.6.1.31"/>
    </reaction>
</comment>
<evidence type="ECO:0000256" key="13">
    <source>
        <dbReference type="SAM" id="MobiDB-lite"/>
    </source>
</evidence>
<feature type="domain" description="Phosphoribosyl-AMP cyclohydrolase" evidence="14">
    <location>
        <begin position="45"/>
        <end position="118"/>
    </location>
</feature>
<proteinExistence type="inferred from homology"/>
<sequence>MLARLEHAPTGSSVPLPDFLETVPWNADGLICAIAQQHDSGDVLMLAWMNRAALEETLATGQACYWSRSRRGLWRKGETSGCRQRVVDMRFDCDGDALLMQVDQLGGACHTGRRSCFYNGVRGDRVEVLSAPLPTPPSALPTPALPNFPEECP</sequence>
<keyword evidence="16" id="KW-1185">Reference proteome</keyword>
<dbReference type="Gene3D" id="4.10.80.70">
    <property type="match status" value="1"/>
</dbReference>
<evidence type="ECO:0000313" key="16">
    <source>
        <dbReference type="Proteomes" id="UP000580043"/>
    </source>
</evidence>
<comment type="similarity">
    <text evidence="12">Belongs to the PRA-CH family.</text>
</comment>
<protein>
    <recommendedName>
        <fullName evidence="12">Phosphoribosyl-AMP cyclohydrolase</fullName>
        <shortName evidence="12">PRA-CH</shortName>
        <ecNumber evidence="12">3.5.4.19</ecNumber>
    </recommendedName>
</protein>
<dbReference type="EC" id="3.5.4.19" evidence="12"/>
<comment type="subcellular location">
    <subcellularLocation>
        <location evidence="12">Cytoplasm</location>
    </subcellularLocation>
</comment>
<dbReference type="InterPro" id="IPR002496">
    <property type="entry name" value="PRib_AMP_CycHydrolase_dom"/>
</dbReference>
<evidence type="ECO:0000256" key="5">
    <source>
        <dbReference type="ARBA" id="ARBA00007731"/>
    </source>
</evidence>
<comment type="pathway">
    <text evidence="4">Amino-acid biosynthesis; L-histidine biosynthesis; L-histidine from 5-phospho-alpha-D-ribose 1-diphosphate: step 2/9.</text>
</comment>
<dbReference type="Pfam" id="PF01502">
    <property type="entry name" value="PRA-CH"/>
    <property type="match status" value="1"/>
</dbReference>
<dbReference type="AlphaFoldDB" id="A0A848G089"/>
<feature type="region of interest" description="Disordered" evidence="13">
    <location>
        <begin position="132"/>
        <end position="153"/>
    </location>
</feature>
<comment type="cofactor">
    <cofactor evidence="12">
        <name>Mg(2+)</name>
        <dbReference type="ChEBI" id="CHEBI:18420"/>
    </cofactor>
    <text evidence="12">Binds 1 Mg(2+) ion per subunit.</text>
</comment>
<comment type="cofactor">
    <cofactor evidence="12">
        <name>Zn(2+)</name>
        <dbReference type="ChEBI" id="CHEBI:29105"/>
    </cofactor>
    <text evidence="12">Binds 1 zinc ion per subunit.</text>
</comment>
<dbReference type="UniPathway" id="UPA00031">
    <property type="reaction ID" value="UER00008"/>
</dbReference>
<dbReference type="InterPro" id="IPR038019">
    <property type="entry name" value="PRib_AMP_CycHydrolase_sf"/>
</dbReference>
<dbReference type="GO" id="GO:0004636">
    <property type="term" value="F:phosphoribosyl-ATP diphosphatase activity"/>
    <property type="evidence" value="ECO:0007669"/>
    <property type="project" value="UniProtKB-EC"/>
</dbReference>
<evidence type="ECO:0000256" key="9">
    <source>
        <dbReference type="ARBA" id="ARBA00022801"/>
    </source>
</evidence>
<comment type="subunit">
    <text evidence="12">Homodimer.</text>
</comment>
<dbReference type="GO" id="GO:0005737">
    <property type="term" value="C:cytoplasm"/>
    <property type="evidence" value="ECO:0007669"/>
    <property type="project" value="UniProtKB-SubCell"/>
</dbReference>
<dbReference type="FunFam" id="3.10.20.810:FF:000001">
    <property type="entry name" value="Histidine biosynthesis bifunctional protein HisIE"/>
    <property type="match status" value="1"/>
</dbReference>
<keyword evidence="9 12" id="KW-0378">Hydrolase</keyword>
<comment type="caution">
    <text evidence="15">The sequence shown here is derived from an EMBL/GenBank/DDBJ whole genome shotgun (WGS) entry which is preliminary data.</text>
</comment>
<evidence type="ECO:0000256" key="7">
    <source>
        <dbReference type="ARBA" id="ARBA00022490"/>
    </source>
</evidence>
<comment type="pathway">
    <text evidence="3 12">Amino-acid biosynthesis; L-histidine biosynthesis; L-histidine from 5-phospho-alpha-D-ribose 1-diphosphate: step 3/9.</text>
</comment>
<dbReference type="SUPFAM" id="SSF141734">
    <property type="entry name" value="HisI-like"/>
    <property type="match status" value="1"/>
</dbReference>
<dbReference type="Gene3D" id="3.10.20.810">
    <property type="entry name" value="Phosphoribosyl-AMP cyclohydrolase"/>
    <property type="match status" value="1"/>
</dbReference>
<feature type="binding site" evidence="12">
    <location>
        <position position="93"/>
    </location>
    <ligand>
        <name>Zn(2+)</name>
        <dbReference type="ChEBI" id="CHEBI:29105"/>
        <note>ligand shared between dimeric partners</note>
    </ligand>
</feature>
<dbReference type="EMBL" id="JABBGA010000001">
    <property type="protein sequence ID" value="NML24516.1"/>
    <property type="molecule type" value="Genomic_DNA"/>
</dbReference>
<keyword evidence="11 12" id="KW-0368">Histidine biosynthesis</keyword>
<dbReference type="GO" id="GO:0000287">
    <property type="term" value="F:magnesium ion binding"/>
    <property type="evidence" value="ECO:0007669"/>
    <property type="project" value="UniProtKB-UniRule"/>
</dbReference>
<gene>
    <name evidence="12 15" type="primary">hisI</name>
    <name evidence="15" type="ORF">HHL15_02070</name>
</gene>
<comment type="function">
    <text evidence="12">Catalyzes the hydrolysis of the adenine ring of phosphoribosyl-AMP.</text>
</comment>
<reference evidence="15 16" key="1">
    <citation type="submission" date="2020-04" db="EMBL/GenBank/DDBJ databases">
        <title>Zoogloea sp. G-4-1-14 isolated from soil.</title>
        <authorList>
            <person name="Dahal R.H."/>
        </authorList>
    </citation>
    <scope>NUCLEOTIDE SEQUENCE [LARGE SCALE GENOMIC DNA]</scope>
    <source>
        <strain evidence="15 16">G-4-1-14</strain>
    </source>
</reference>
<keyword evidence="8 12" id="KW-0028">Amino-acid biosynthesis</keyword>
<evidence type="ECO:0000259" key="14">
    <source>
        <dbReference type="Pfam" id="PF01502"/>
    </source>
</evidence>
<keyword evidence="12" id="KW-0479">Metal-binding</keyword>
<feature type="binding site" evidence="12">
    <location>
        <position position="92"/>
    </location>
    <ligand>
        <name>Mg(2+)</name>
        <dbReference type="ChEBI" id="CHEBI:18420"/>
    </ligand>
</feature>
<evidence type="ECO:0000256" key="2">
    <source>
        <dbReference type="ARBA" id="ARBA00001460"/>
    </source>
</evidence>
<dbReference type="GO" id="GO:0004635">
    <property type="term" value="F:phosphoribosyl-AMP cyclohydrolase activity"/>
    <property type="evidence" value="ECO:0007669"/>
    <property type="project" value="UniProtKB-UniRule"/>
</dbReference>
<feature type="compositionally biased region" description="Pro residues" evidence="13">
    <location>
        <begin position="133"/>
        <end position="146"/>
    </location>
</feature>
<evidence type="ECO:0000313" key="15">
    <source>
        <dbReference type="EMBL" id="NML24516.1"/>
    </source>
</evidence>
<feature type="binding site" evidence="12">
    <location>
        <position position="96"/>
    </location>
    <ligand>
        <name>Mg(2+)</name>
        <dbReference type="ChEBI" id="CHEBI:18420"/>
    </ligand>
</feature>
<keyword evidence="12" id="KW-0460">Magnesium</keyword>
<dbReference type="PANTHER" id="PTHR42945">
    <property type="entry name" value="HISTIDINE BIOSYNTHESIS BIFUNCTIONAL PROTEIN"/>
    <property type="match status" value="1"/>
</dbReference>
<comment type="catalytic activity">
    <reaction evidence="1 12">
        <text>1-(5-phospho-beta-D-ribosyl)-5'-AMP + H2O = 1-(5-phospho-beta-D-ribosyl)-5-[(5-phospho-beta-D-ribosylamino)methylideneamino]imidazole-4-carboxamide</text>
        <dbReference type="Rhea" id="RHEA:20049"/>
        <dbReference type="ChEBI" id="CHEBI:15377"/>
        <dbReference type="ChEBI" id="CHEBI:58435"/>
        <dbReference type="ChEBI" id="CHEBI:59457"/>
        <dbReference type="EC" id="3.5.4.19"/>
    </reaction>
</comment>
<dbReference type="HAMAP" id="MF_01021">
    <property type="entry name" value="HisI"/>
    <property type="match status" value="1"/>
</dbReference>
<dbReference type="GO" id="GO:0008270">
    <property type="term" value="F:zinc ion binding"/>
    <property type="evidence" value="ECO:0007669"/>
    <property type="project" value="UniProtKB-UniRule"/>
</dbReference>
<dbReference type="PANTHER" id="PTHR42945:SF1">
    <property type="entry name" value="HISTIDINE BIOSYNTHESIS BIFUNCTIONAL PROTEIN HIS7"/>
    <property type="match status" value="1"/>
</dbReference>
<evidence type="ECO:0000256" key="10">
    <source>
        <dbReference type="ARBA" id="ARBA00022833"/>
    </source>
</evidence>
<feature type="binding site" evidence="12">
    <location>
        <position position="109"/>
    </location>
    <ligand>
        <name>Zn(2+)</name>
        <dbReference type="ChEBI" id="CHEBI:29105"/>
        <note>ligand shared between dimeric partners</note>
    </ligand>
</feature>
<evidence type="ECO:0000256" key="12">
    <source>
        <dbReference type="HAMAP-Rule" id="MF_01021"/>
    </source>
</evidence>
<name>A0A848G089_9RHOO</name>
<dbReference type="NCBIfam" id="NF000768">
    <property type="entry name" value="PRK00051.1"/>
    <property type="match status" value="1"/>
</dbReference>
<keyword evidence="10 12" id="KW-0862">Zinc</keyword>
<evidence type="ECO:0000256" key="3">
    <source>
        <dbReference type="ARBA" id="ARBA00005169"/>
    </source>
</evidence>
<comment type="similarity">
    <text evidence="5">In the C-terminal section; belongs to the PRA-PH family.</text>
</comment>
<feature type="binding site" evidence="12">
    <location>
        <position position="116"/>
    </location>
    <ligand>
        <name>Zn(2+)</name>
        <dbReference type="ChEBI" id="CHEBI:29105"/>
        <note>ligand shared between dimeric partners</note>
    </ligand>
</feature>
<evidence type="ECO:0000256" key="6">
    <source>
        <dbReference type="ARBA" id="ARBA00008299"/>
    </source>
</evidence>
<comment type="similarity">
    <text evidence="6">In the N-terminal section; belongs to the PRA-CH family.</text>
</comment>
<dbReference type="RefSeq" id="WP_169144138.1">
    <property type="nucleotide sequence ID" value="NZ_JABBGA010000001.1"/>
</dbReference>
<organism evidence="15 16">
    <name type="scientific">Zoogloea dura</name>
    <dbReference type="NCBI Taxonomy" id="2728840"/>
    <lineage>
        <taxon>Bacteria</taxon>
        <taxon>Pseudomonadati</taxon>
        <taxon>Pseudomonadota</taxon>
        <taxon>Betaproteobacteria</taxon>
        <taxon>Rhodocyclales</taxon>
        <taxon>Zoogloeaceae</taxon>
        <taxon>Zoogloea</taxon>
    </lineage>
</organism>
<dbReference type="Proteomes" id="UP000580043">
    <property type="component" value="Unassembled WGS sequence"/>
</dbReference>
<accession>A0A848G089</accession>
<evidence type="ECO:0000256" key="8">
    <source>
        <dbReference type="ARBA" id="ARBA00022605"/>
    </source>
</evidence>
<evidence type="ECO:0000256" key="1">
    <source>
        <dbReference type="ARBA" id="ARBA00000024"/>
    </source>
</evidence>
<dbReference type="InterPro" id="IPR026660">
    <property type="entry name" value="PRA-CH"/>
</dbReference>
<dbReference type="GO" id="GO:0000105">
    <property type="term" value="P:L-histidine biosynthetic process"/>
    <property type="evidence" value="ECO:0007669"/>
    <property type="project" value="UniProtKB-UniRule"/>
</dbReference>
<feature type="binding site" evidence="12">
    <location>
        <position position="94"/>
    </location>
    <ligand>
        <name>Mg(2+)</name>
        <dbReference type="ChEBI" id="CHEBI:18420"/>
    </ligand>
</feature>